<evidence type="ECO:0000313" key="8">
    <source>
        <dbReference type="EMBL" id="MBM3332946.1"/>
    </source>
</evidence>
<keyword evidence="4 5" id="KW-0413">Isomerase</keyword>
<dbReference type="InterPro" id="IPR020103">
    <property type="entry name" value="PsdUridine_synth_cat_dom_sf"/>
</dbReference>
<feature type="active site" description="Nucleophile" evidence="5">
    <location>
        <position position="39"/>
    </location>
</feature>
<name>A0A937XJX6_UNCW3</name>
<dbReference type="Proteomes" id="UP000779900">
    <property type="component" value="Unassembled WGS sequence"/>
</dbReference>
<comment type="similarity">
    <text evidence="2 5">Belongs to the pseudouridine synthase TruB family. Type 1 subfamily.</text>
</comment>
<dbReference type="AlphaFoldDB" id="A0A937XJX6"/>
<reference evidence="8" key="1">
    <citation type="submission" date="2019-03" db="EMBL/GenBank/DDBJ databases">
        <title>Lake Tanganyika Metagenome-Assembled Genomes (MAGs).</title>
        <authorList>
            <person name="Tran P."/>
        </authorList>
    </citation>
    <scope>NUCLEOTIDE SEQUENCE</scope>
    <source>
        <strain evidence="8">K_DeepCast_150m_m2_040</strain>
    </source>
</reference>
<dbReference type="Gene3D" id="3.30.2350.10">
    <property type="entry name" value="Pseudouridine synthase"/>
    <property type="match status" value="1"/>
</dbReference>
<comment type="caution">
    <text evidence="8">The sequence shown here is derived from an EMBL/GenBank/DDBJ whole genome shotgun (WGS) entry which is preliminary data.</text>
</comment>
<gene>
    <name evidence="5 8" type="primary">truB</name>
    <name evidence="8" type="ORF">FJY68_14060</name>
</gene>
<dbReference type="PANTHER" id="PTHR13767">
    <property type="entry name" value="TRNA-PSEUDOURIDINE SYNTHASE"/>
    <property type="match status" value="1"/>
</dbReference>
<feature type="domain" description="Pseudouridine synthase II N-terminal" evidence="6">
    <location>
        <begin position="32"/>
        <end position="172"/>
    </location>
</feature>
<evidence type="ECO:0000256" key="2">
    <source>
        <dbReference type="ARBA" id="ARBA00005642"/>
    </source>
</evidence>
<dbReference type="GO" id="GO:0160148">
    <property type="term" value="F:tRNA pseudouridine(55) synthase activity"/>
    <property type="evidence" value="ECO:0007669"/>
    <property type="project" value="UniProtKB-EC"/>
</dbReference>
<dbReference type="InterPro" id="IPR002501">
    <property type="entry name" value="PsdUridine_synth_N"/>
</dbReference>
<organism evidence="8 9">
    <name type="scientific">candidate division WOR-3 bacterium</name>
    <dbReference type="NCBI Taxonomy" id="2052148"/>
    <lineage>
        <taxon>Bacteria</taxon>
        <taxon>Bacteria division WOR-3</taxon>
    </lineage>
</organism>
<dbReference type="InterPro" id="IPR014780">
    <property type="entry name" value="tRNA_psdUridine_synth_TruB"/>
</dbReference>
<proteinExistence type="inferred from homology"/>
<accession>A0A937XJX6</accession>
<dbReference type="Pfam" id="PF16198">
    <property type="entry name" value="TruB_C_2"/>
    <property type="match status" value="1"/>
</dbReference>
<evidence type="ECO:0000259" key="6">
    <source>
        <dbReference type="Pfam" id="PF01509"/>
    </source>
</evidence>
<dbReference type="InterPro" id="IPR032819">
    <property type="entry name" value="TruB_C"/>
</dbReference>
<evidence type="ECO:0000256" key="1">
    <source>
        <dbReference type="ARBA" id="ARBA00000385"/>
    </source>
</evidence>
<evidence type="ECO:0000256" key="3">
    <source>
        <dbReference type="ARBA" id="ARBA00022694"/>
    </source>
</evidence>
<comment type="function">
    <text evidence="5">Responsible for synthesis of pseudouridine from uracil-55 in the psi GC loop of transfer RNAs.</text>
</comment>
<evidence type="ECO:0000259" key="7">
    <source>
        <dbReference type="Pfam" id="PF16198"/>
    </source>
</evidence>
<protein>
    <recommendedName>
        <fullName evidence="5">tRNA pseudouridine synthase B</fullName>
        <ecNumber evidence="5">5.4.99.25</ecNumber>
    </recommendedName>
    <alternativeName>
        <fullName evidence="5">tRNA pseudouridine(55) synthase</fullName>
        <shortName evidence="5">Psi55 synthase</shortName>
    </alternativeName>
    <alternativeName>
        <fullName evidence="5">tRNA pseudouridylate synthase</fullName>
    </alternativeName>
    <alternativeName>
        <fullName evidence="5">tRNA-uridine isomerase</fullName>
    </alternativeName>
</protein>
<comment type="catalytic activity">
    <reaction evidence="1 5">
        <text>uridine(55) in tRNA = pseudouridine(55) in tRNA</text>
        <dbReference type="Rhea" id="RHEA:42532"/>
        <dbReference type="Rhea" id="RHEA-COMP:10101"/>
        <dbReference type="Rhea" id="RHEA-COMP:10102"/>
        <dbReference type="ChEBI" id="CHEBI:65314"/>
        <dbReference type="ChEBI" id="CHEBI:65315"/>
        <dbReference type="EC" id="5.4.99.25"/>
    </reaction>
</comment>
<sequence length="293" mass="31336">MRGVLNANKPSGITSYDVIRHIKSILRSPVPIGHAGTLDPLASGVLLVLLGEATKVSRFLLTLPKEYVAGVLFGKQTDTDDITGETLSERPMSYLTADSVRAGLELFTGEIEQVPPAFSALKQDGEPLYRLARKGQVVCPKPRKIMISKLELLDWQPPAATIRCVVSAGTYVRALARDLGKSLGTVATLASLVRTRVGPFSIEDATTPDSLDATSLIERLAPIDVALSWMPRLAVSPIQARQLHQGKVVSELAGPTPSGVDGFALAQTEDLRFLAVVALAGGGMRTERIVYAD</sequence>
<evidence type="ECO:0000256" key="5">
    <source>
        <dbReference type="HAMAP-Rule" id="MF_01080"/>
    </source>
</evidence>
<dbReference type="SUPFAM" id="SSF55120">
    <property type="entry name" value="Pseudouridine synthase"/>
    <property type="match status" value="1"/>
</dbReference>
<dbReference type="PANTHER" id="PTHR13767:SF2">
    <property type="entry name" value="PSEUDOURIDYLATE SYNTHASE TRUB1"/>
    <property type="match status" value="1"/>
</dbReference>
<dbReference type="GO" id="GO:0003723">
    <property type="term" value="F:RNA binding"/>
    <property type="evidence" value="ECO:0007669"/>
    <property type="project" value="InterPro"/>
</dbReference>
<dbReference type="Pfam" id="PF01509">
    <property type="entry name" value="TruB_N"/>
    <property type="match status" value="1"/>
</dbReference>
<dbReference type="GO" id="GO:1990481">
    <property type="term" value="P:mRNA pseudouridine synthesis"/>
    <property type="evidence" value="ECO:0007669"/>
    <property type="project" value="TreeGrafter"/>
</dbReference>
<feature type="domain" description="tRNA pseudouridylate synthase B C-terminal" evidence="7">
    <location>
        <begin position="173"/>
        <end position="221"/>
    </location>
</feature>
<dbReference type="NCBIfam" id="TIGR00431">
    <property type="entry name" value="TruB"/>
    <property type="match status" value="1"/>
</dbReference>
<dbReference type="CDD" id="cd02573">
    <property type="entry name" value="PseudoU_synth_EcTruB"/>
    <property type="match status" value="1"/>
</dbReference>
<evidence type="ECO:0000313" key="9">
    <source>
        <dbReference type="Proteomes" id="UP000779900"/>
    </source>
</evidence>
<dbReference type="GO" id="GO:0031119">
    <property type="term" value="P:tRNA pseudouridine synthesis"/>
    <property type="evidence" value="ECO:0007669"/>
    <property type="project" value="UniProtKB-UniRule"/>
</dbReference>
<dbReference type="EMBL" id="VGIR01000183">
    <property type="protein sequence ID" value="MBM3332946.1"/>
    <property type="molecule type" value="Genomic_DNA"/>
</dbReference>
<keyword evidence="3 5" id="KW-0819">tRNA processing</keyword>
<evidence type="ECO:0000256" key="4">
    <source>
        <dbReference type="ARBA" id="ARBA00023235"/>
    </source>
</evidence>
<dbReference type="EC" id="5.4.99.25" evidence="5"/>
<dbReference type="HAMAP" id="MF_01080">
    <property type="entry name" value="TruB_bact"/>
    <property type="match status" value="1"/>
</dbReference>